<keyword evidence="1" id="KW-0472">Membrane</keyword>
<dbReference type="EMBL" id="NBEB01000099">
    <property type="protein sequence ID" value="OQQ82018.1"/>
    <property type="molecule type" value="Genomic_DNA"/>
</dbReference>
<feature type="transmembrane region" description="Helical" evidence="1">
    <location>
        <begin position="46"/>
        <end position="66"/>
    </location>
</feature>
<dbReference type="EMBL" id="NFHF01000007">
    <property type="protein sequence ID" value="OUN18766.1"/>
    <property type="molecule type" value="Genomic_DNA"/>
</dbReference>
<name>A0A1V9S5E1_9LACO</name>
<dbReference type="Proteomes" id="UP000192638">
    <property type="component" value="Unassembled WGS sequence"/>
</dbReference>
<feature type="transmembrane region" description="Helical" evidence="1">
    <location>
        <begin position="213"/>
        <end position="231"/>
    </location>
</feature>
<organism evidence="2 4">
    <name type="scientific">Ligilactobacillus salivarius</name>
    <dbReference type="NCBI Taxonomy" id="1624"/>
    <lineage>
        <taxon>Bacteria</taxon>
        <taxon>Bacillati</taxon>
        <taxon>Bacillota</taxon>
        <taxon>Bacilli</taxon>
        <taxon>Lactobacillales</taxon>
        <taxon>Lactobacillaceae</taxon>
        <taxon>Ligilactobacillus</taxon>
    </lineage>
</organism>
<reference evidence="2 4" key="1">
    <citation type="submission" date="2017-03" db="EMBL/GenBank/DDBJ databases">
        <title>Phylogenomics and comparative genomics of Lactobacillus salivarius, a mammalian gut commensal.</title>
        <authorList>
            <person name="Harris H.M."/>
        </authorList>
    </citation>
    <scope>NUCLEOTIDE SEQUENCE [LARGE SCALE GENOMIC DNA]</scope>
    <source>
        <strain evidence="2 4">LMG 14477</strain>
    </source>
</reference>
<reference evidence="3" key="3">
    <citation type="journal article" date="2018" name="BMC Genomics">
        <title>Whole genome sequencing and function prediction of 133 gut anaerobes isolated from chicken caecum in pure cultures.</title>
        <authorList>
            <person name="Medvecky M."/>
            <person name="Cejkova D."/>
            <person name="Polansky O."/>
            <person name="Karasova D."/>
            <person name="Kubasova T."/>
            <person name="Cizek A."/>
            <person name="Rychlik I."/>
        </authorList>
    </citation>
    <scope>NUCLEOTIDE SEQUENCE</scope>
    <source>
        <strain evidence="3">An84</strain>
    </source>
</reference>
<dbReference type="RefSeq" id="WP_081531061.1">
    <property type="nucleotide sequence ID" value="NZ_JACJJO010000008.1"/>
</dbReference>
<dbReference type="InterPro" id="IPR021205">
    <property type="entry name" value="Lanti_perm_SpaE/MutE/EpiE-like"/>
</dbReference>
<proteinExistence type="predicted"/>
<evidence type="ECO:0008006" key="6">
    <source>
        <dbReference type="Google" id="ProtNLM"/>
    </source>
</evidence>
<gene>
    <name evidence="3" type="ORF">B5G36_04245</name>
    <name evidence="2" type="ORF">B6U60_09385</name>
</gene>
<evidence type="ECO:0000256" key="1">
    <source>
        <dbReference type="SAM" id="Phobius"/>
    </source>
</evidence>
<feature type="transmembrane region" description="Helical" evidence="1">
    <location>
        <begin position="129"/>
        <end position="149"/>
    </location>
</feature>
<reference evidence="5" key="2">
    <citation type="submission" date="2017-04" db="EMBL/GenBank/DDBJ databases">
        <title>Function of individual gut microbiota members based on whole genome sequencing of pure cultures obtained from chicken caecum.</title>
        <authorList>
            <person name="Medvecky M."/>
            <person name="Cejkova D."/>
            <person name="Polansky O."/>
            <person name="Karasova D."/>
            <person name="Kubasova T."/>
            <person name="Cizek A."/>
            <person name="Rychlik I."/>
        </authorList>
    </citation>
    <scope>NUCLEOTIDE SEQUENCE [LARGE SCALE GENOMIC DNA]</scope>
    <source>
        <strain evidence="5">An84</strain>
    </source>
</reference>
<accession>A0A1V9S5E1</accession>
<dbReference type="CDD" id="cd21807">
    <property type="entry name" value="ABC-2_lan_permease_MutE_EpiE-like"/>
    <property type="match status" value="1"/>
</dbReference>
<dbReference type="Proteomes" id="UP000196255">
    <property type="component" value="Unassembled WGS sequence"/>
</dbReference>
<evidence type="ECO:0000313" key="5">
    <source>
        <dbReference type="Proteomes" id="UP000196255"/>
    </source>
</evidence>
<dbReference type="AlphaFoldDB" id="A0A1V9S5E1"/>
<sequence>MIKALFSEILKLKKVRINKLLWIIPLLTGLIAFLVGGVIIFSPFAIYWWESVFLYLLIGLLFLMDFNMEKKAGNFQNVKYNLWSFQIYLAKIFLIFIRVAISSLFFIILVIVLNKFFSGYTELLLSKSILSIFLLLLSVFWNIPWLYFLANFINGYLLIAVNTLVCLLFGSIISQTQWWFAFPYSYHYKISQYLLGVQPSGIFKIINLQLFDVMSPVLLSLLISLLLIYFTRWGKSND</sequence>
<feature type="transmembrane region" description="Helical" evidence="1">
    <location>
        <begin position="20"/>
        <end position="40"/>
    </location>
</feature>
<evidence type="ECO:0000313" key="3">
    <source>
        <dbReference type="EMBL" id="OUN18766.1"/>
    </source>
</evidence>
<comment type="caution">
    <text evidence="2">The sequence shown here is derived from an EMBL/GenBank/DDBJ whole genome shotgun (WGS) entry which is preliminary data.</text>
</comment>
<evidence type="ECO:0000313" key="4">
    <source>
        <dbReference type="Proteomes" id="UP000192638"/>
    </source>
</evidence>
<protein>
    <recommendedName>
        <fullName evidence="6">Lantibiotic ABC transporter permease</fullName>
    </recommendedName>
</protein>
<feature type="transmembrane region" description="Helical" evidence="1">
    <location>
        <begin position="87"/>
        <end position="117"/>
    </location>
</feature>
<keyword evidence="1" id="KW-0812">Transmembrane</keyword>
<feature type="transmembrane region" description="Helical" evidence="1">
    <location>
        <begin position="156"/>
        <end position="180"/>
    </location>
</feature>
<evidence type="ECO:0000313" key="2">
    <source>
        <dbReference type="EMBL" id="OQQ82018.1"/>
    </source>
</evidence>
<keyword evidence="1" id="KW-1133">Transmembrane helix</keyword>